<organism evidence="1 2">
    <name type="scientific">Lysinibacillus macroides</name>
    <dbReference type="NCBI Taxonomy" id="33935"/>
    <lineage>
        <taxon>Bacteria</taxon>
        <taxon>Bacillati</taxon>
        <taxon>Bacillota</taxon>
        <taxon>Bacilli</taxon>
        <taxon>Bacillales</taxon>
        <taxon>Bacillaceae</taxon>
        <taxon>Lysinibacillus</taxon>
    </lineage>
</organism>
<accession>A0A0M9DK17</accession>
<dbReference type="RefSeq" id="WP_053995363.1">
    <property type="nucleotide sequence ID" value="NZ_CP065643.1"/>
</dbReference>
<name>A0A0M9DK17_9BACI</name>
<dbReference type="OrthoDB" id="2908398at2"/>
<dbReference type="AlphaFoldDB" id="A0A0M9DK17"/>
<protein>
    <submittedName>
        <fullName evidence="1">Uncharacterized protein</fullName>
    </submittedName>
</protein>
<dbReference type="STRING" id="33935.ADM90_12695"/>
<evidence type="ECO:0000313" key="2">
    <source>
        <dbReference type="Proteomes" id="UP000037977"/>
    </source>
</evidence>
<gene>
    <name evidence="1" type="ORF">ADM90_12695</name>
</gene>
<reference evidence="1 2" key="1">
    <citation type="submission" date="2015-07" db="EMBL/GenBank/DDBJ databases">
        <title>Genome sequencing project for genomic taxonomy and phylogenomics of Bacillus-like bacteria.</title>
        <authorList>
            <person name="Liu B."/>
            <person name="Wang J."/>
            <person name="Zhu Y."/>
            <person name="Liu G."/>
            <person name="Chen Q."/>
            <person name="Chen Z."/>
            <person name="Che J."/>
            <person name="Ge C."/>
            <person name="Shi H."/>
            <person name="Pan Z."/>
            <person name="Liu X."/>
        </authorList>
    </citation>
    <scope>NUCLEOTIDE SEQUENCE [LARGE SCALE GENOMIC DNA]</scope>
    <source>
        <strain evidence="1 2">DSM 54</strain>
    </source>
</reference>
<proteinExistence type="predicted"/>
<dbReference type="EMBL" id="LGCI01000008">
    <property type="protein sequence ID" value="KOY81772.1"/>
    <property type="molecule type" value="Genomic_DNA"/>
</dbReference>
<sequence>MSIVQIKIERDKNIVKYITLIRKFNNTLPMTIIKSNIESKNYVIHHDLYAYDVVDDLLNIDHTARFRQLLADLITAGAKLQIYCDEEQCTLEYLDNRITAMREIEKELQLEMDRALREE</sequence>
<dbReference type="Proteomes" id="UP000037977">
    <property type="component" value="Unassembled WGS sequence"/>
</dbReference>
<comment type="caution">
    <text evidence="1">The sequence shown here is derived from an EMBL/GenBank/DDBJ whole genome shotgun (WGS) entry which is preliminary data.</text>
</comment>
<keyword evidence="2" id="KW-1185">Reference proteome</keyword>
<evidence type="ECO:0000313" key="1">
    <source>
        <dbReference type="EMBL" id="KOY81772.1"/>
    </source>
</evidence>
<dbReference type="PATRIC" id="fig|33935.3.peg.3386"/>